<name>A0A8S1MDD6_PARPR</name>
<reference evidence="2" key="1">
    <citation type="submission" date="2021-01" db="EMBL/GenBank/DDBJ databases">
        <authorList>
            <consortium name="Genoscope - CEA"/>
            <person name="William W."/>
        </authorList>
    </citation>
    <scope>NUCLEOTIDE SEQUENCE</scope>
</reference>
<keyword evidence="3" id="KW-1185">Reference proteome</keyword>
<keyword evidence="1" id="KW-0175">Coiled coil</keyword>
<proteinExistence type="predicted"/>
<feature type="coiled-coil region" evidence="1">
    <location>
        <begin position="425"/>
        <end position="591"/>
    </location>
</feature>
<dbReference type="OMA" id="YDSSVRM"/>
<comment type="caution">
    <text evidence="2">The sequence shown here is derived from an EMBL/GenBank/DDBJ whole genome shotgun (WGS) entry which is preliminary data.</text>
</comment>
<protein>
    <submittedName>
        <fullName evidence="2">Uncharacterized protein</fullName>
    </submittedName>
</protein>
<feature type="coiled-coil region" evidence="1">
    <location>
        <begin position="21"/>
        <end position="132"/>
    </location>
</feature>
<sequence>MYSSIRESPQRHDTRSFVQEIEFLKAKCLELETENRLLFEEQQQLQRRAHDIVTNDSNVESYIKENNMLQTENEKLIKLSRQRKTDADLWKSKYENQLQQILQMKSNYEFEIKQLNAELQKLGAVLSQAEAERQRQLVGISGQIESQSNQDFENLKKATNLQIEISESQIRKLRDHIDEQNNEISDLQQKILRQKTEDDIQIERLLKENELLRVKIHQQESEKQRELEHMNDNLNNFSQQQIQLLKHEFARQSDVQQCEIDKLKGLLEIKNAEIETLLGQNAKNKQMFEDQINDLRTEIQIQKQKLLDQERQSRMILETSLKDQQNQHQRDQETLKSYYQTQINNLEKEINDLKGIIEHKNQQIQIQIEEKNIQRQQLEQLIIDLRREIENQKLITFEQEKQKNNEINELDDQFQKSTSLLNENIDQQKLQILFLEGEIERLKEMLSQKTKDQESLIAQFNLHKRQLEDDIRRLKDEIHSLKQEILSITSSKNQEIQDLQSKNDRVTIQYREKLRQSDISSEQQLLEIKRLRETLSVKEQENENLANQRNLLDKDLKRARDEIEQFKQRQLALEREKFTQLEDLKNKLEASNSYQISNLKAAYNTQISVLTEENVHLKQQIDQRRMYDSSVRM</sequence>
<accession>A0A8S1MDD6</accession>
<feature type="coiled-coil region" evidence="1">
    <location>
        <begin position="163"/>
        <end position="240"/>
    </location>
</feature>
<dbReference type="AlphaFoldDB" id="A0A8S1MDD6"/>
<organism evidence="2 3">
    <name type="scientific">Paramecium primaurelia</name>
    <dbReference type="NCBI Taxonomy" id="5886"/>
    <lineage>
        <taxon>Eukaryota</taxon>
        <taxon>Sar</taxon>
        <taxon>Alveolata</taxon>
        <taxon>Ciliophora</taxon>
        <taxon>Intramacronucleata</taxon>
        <taxon>Oligohymenophorea</taxon>
        <taxon>Peniculida</taxon>
        <taxon>Parameciidae</taxon>
        <taxon>Paramecium</taxon>
    </lineage>
</organism>
<gene>
    <name evidence="2" type="ORF">PPRIM_AZ9-3.1.T0550029</name>
</gene>
<dbReference type="Proteomes" id="UP000688137">
    <property type="component" value="Unassembled WGS sequence"/>
</dbReference>
<evidence type="ECO:0000313" key="3">
    <source>
        <dbReference type="Proteomes" id="UP000688137"/>
    </source>
</evidence>
<dbReference type="EMBL" id="CAJJDM010000055">
    <property type="protein sequence ID" value="CAD8075723.1"/>
    <property type="molecule type" value="Genomic_DNA"/>
</dbReference>
<feature type="coiled-coil region" evidence="1">
    <location>
        <begin position="285"/>
        <end position="395"/>
    </location>
</feature>
<evidence type="ECO:0000313" key="2">
    <source>
        <dbReference type="EMBL" id="CAD8075723.1"/>
    </source>
</evidence>
<evidence type="ECO:0000256" key="1">
    <source>
        <dbReference type="SAM" id="Coils"/>
    </source>
</evidence>